<evidence type="ECO:0000313" key="5">
    <source>
        <dbReference type="Proteomes" id="UP000290572"/>
    </source>
</evidence>
<dbReference type="PANTHER" id="PTHR31594:SF15">
    <property type="entry name" value="VERRUCOTOXIN SUBUNIT BETA ISOFORM X1-RELATED"/>
    <property type="match status" value="1"/>
</dbReference>
<dbReference type="InterPro" id="IPR036116">
    <property type="entry name" value="FN3_sf"/>
</dbReference>
<reference evidence="4 5" key="1">
    <citation type="submission" date="2018-03" db="EMBL/GenBank/DDBJ databases">
        <title>Draft genome sequence of Rohu Carp (Labeo rohita).</title>
        <authorList>
            <person name="Das P."/>
            <person name="Kushwaha B."/>
            <person name="Joshi C.G."/>
            <person name="Kumar D."/>
            <person name="Nagpure N.S."/>
            <person name="Sahoo L."/>
            <person name="Das S.P."/>
            <person name="Bit A."/>
            <person name="Patnaik S."/>
            <person name="Meher P.K."/>
            <person name="Jayasankar P."/>
            <person name="Koringa P.G."/>
            <person name="Patel N.V."/>
            <person name="Hinsu A.T."/>
            <person name="Kumar R."/>
            <person name="Pandey M."/>
            <person name="Agarwal S."/>
            <person name="Srivastava S."/>
            <person name="Singh M."/>
            <person name="Iquebal M.A."/>
            <person name="Jaiswal S."/>
            <person name="Angadi U.B."/>
            <person name="Kumar N."/>
            <person name="Raza M."/>
            <person name="Shah T.M."/>
            <person name="Rai A."/>
            <person name="Jena J.K."/>
        </authorList>
    </citation>
    <scope>NUCLEOTIDE SEQUENCE [LARGE SCALE GENOMIC DNA]</scope>
    <source>
        <strain evidence="4">DASCIFA01</strain>
        <tissue evidence="4">Testis</tissue>
    </source>
</reference>
<dbReference type="InterPro" id="IPR040581">
    <property type="entry name" value="Thioredoxin_11"/>
</dbReference>
<protein>
    <submittedName>
        <fullName evidence="4">Verrucotoxin subunit beta-like protein</fullName>
    </submittedName>
</protein>
<dbReference type="InterPro" id="IPR027417">
    <property type="entry name" value="P-loop_NTPase"/>
</dbReference>
<dbReference type="CDD" id="cd00063">
    <property type="entry name" value="FN3"/>
    <property type="match status" value="2"/>
</dbReference>
<accession>A0A498LXU1</accession>
<keyword evidence="2" id="KW-0547">Nucleotide-binding</keyword>
<dbReference type="AlphaFoldDB" id="A0A498LXU1"/>
<comment type="caution">
    <text evidence="4">The sequence shown here is derived from an EMBL/GenBank/DDBJ whole genome shotgun (WGS) entry which is preliminary data.</text>
</comment>
<name>A0A498LXU1_LABRO</name>
<dbReference type="InterPro" id="IPR013783">
    <property type="entry name" value="Ig-like_fold"/>
</dbReference>
<gene>
    <name evidence="4" type="ORF">ROHU_010322</name>
</gene>
<dbReference type="PANTHER" id="PTHR31594">
    <property type="entry name" value="AIG1-TYPE G DOMAIN-CONTAINING PROTEIN"/>
    <property type="match status" value="1"/>
</dbReference>
<dbReference type="Proteomes" id="UP000290572">
    <property type="component" value="Unassembled WGS sequence"/>
</dbReference>
<sequence>MRSSLEIFKNLINSKDCKPAKFIVSSREMEDNPGSCIILYENGCDEAVCFTPPSKPDCAIIKEFKGQNVVLKVPPSCPATVALRLLYKPKQDTVWTSEPVLNDQDTVTLTDLREGTEYEIKWAAVGKLSYTVDSDVNHLMVIEKKLKTVLDSVIENISFIEKKCSEHLKDSRTNTMSSFHKKIEYMKKFCQIYRLDFNDKCQSLIRSVQACEEETCVLTELLQAHEESPFNKRDLMEWITGKEKELNTVGEFLQQLLDFGAEVNTSLDTVLSNIEVENVVCYMFSSLEHPDDLLSELENYLKHQAIRENPGTSLREWTWLTGNIREKMREHLILFKELIKSHSSQSTKFIVSSKDHENHPGSCIILYESGCDEAVCFTPPSKPACPITEEVKGQNVVLKVPPSCPATVELRLLYKPKQDTVWTSKPVLRNQHTLTLTNLREKTEYVIKCSAVGKLNYTIDSDVINLTTEENTKKQAVEGNIHLNEKKKLNLVLCGSDETLKNFVSKLIRGKNNKCSHQKVISEECVKKEERIHGRLISLMELPALSWLSEEEVMYQTLNCVSLCHPGVNVFLIVIPAGPLIDGDKAEIEKIQKIFDSREHFILLFTTVLSVGKPVTDFVKCHTESQSLISRCGGQYRVMGLKEPENSTQIPELLNYIENMKIEPYSLQMYVKAQENRIRHELEEQHKKELKRMEDEVKELLYSVGAECEDDLECLRIVLIGRTGNGKSATGNTILGRNEFESKAITDSVIVRRELVKLLVDQ</sequence>
<dbReference type="InterPro" id="IPR048997">
    <property type="entry name" value="Stonustoxin-like_helical"/>
</dbReference>
<dbReference type="InterPro" id="IPR003961">
    <property type="entry name" value="FN3_dom"/>
</dbReference>
<dbReference type="SUPFAM" id="SSF52540">
    <property type="entry name" value="P-loop containing nucleoside triphosphate hydrolases"/>
    <property type="match status" value="1"/>
</dbReference>
<dbReference type="Gene3D" id="2.60.40.10">
    <property type="entry name" value="Immunoglobulins"/>
    <property type="match status" value="2"/>
</dbReference>
<keyword evidence="5" id="KW-1185">Reference proteome</keyword>
<dbReference type="EMBL" id="QBIY01013093">
    <property type="protein sequence ID" value="RXN12036.1"/>
    <property type="molecule type" value="Genomic_DNA"/>
</dbReference>
<evidence type="ECO:0000256" key="1">
    <source>
        <dbReference type="ARBA" id="ARBA00008535"/>
    </source>
</evidence>
<evidence type="ECO:0000313" key="4">
    <source>
        <dbReference type="EMBL" id="RXN12036.1"/>
    </source>
</evidence>
<dbReference type="Pfam" id="PF04548">
    <property type="entry name" value="AIG1"/>
    <property type="match status" value="2"/>
</dbReference>
<dbReference type="InterPro" id="IPR052090">
    <property type="entry name" value="Cytolytic_pore-forming_toxin"/>
</dbReference>
<evidence type="ECO:0000259" key="3">
    <source>
        <dbReference type="PROSITE" id="PS50853"/>
    </source>
</evidence>
<dbReference type="GO" id="GO:0005525">
    <property type="term" value="F:GTP binding"/>
    <property type="evidence" value="ECO:0007669"/>
    <property type="project" value="InterPro"/>
</dbReference>
<dbReference type="Gene3D" id="3.40.50.300">
    <property type="entry name" value="P-loop containing nucleotide triphosphate hydrolases"/>
    <property type="match status" value="2"/>
</dbReference>
<evidence type="ECO:0000256" key="2">
    <source>
        <dbReference type="ARBA" id="ARBA00022741"/>
    </source>
</evidence>
<dbReference type="Pfam" id="PF21109">
    <property type="entry name" value="Stonustoxin_helical"/>
    <property type="match status" value="1"/>
</dbReference>
<organism evidence="4 5">
    <name type="scientific">Labeo rohita</name>
    <name type="common">Indian major carp</name>
    <name type="synonym">Cyprinus rohita</name>
    <dbReference type="NCBI Taxonomy" id="84645"/>
    <lineage>
        <taxon>Eukaryota</taxon>
        <taxon>Metazoa</taxon>
        <taxon>Chordata</taxon>
        <taxon>Craniata</taxon>
        <taxon>Vertebrata</taxon>
        <taxon>Euteleostomi</taxon>
        <taxon>Actinopterygii</taxon>
        <taxon>Neopterygii</taxon>
        <taxon>Teleostei</taxon>
        <taxon>Ostariophysi</taxon>
        <taxon>Cypriniformes</taxon>
        <taxon>Cyprinidae</taxon>
        <taxon>Labeoninae</taxon>
        <taxon>Labeonini</taxon>
        <taxon>Labeo</taxon>
    </lineage>
</organism>
<comment type="similarity">
    <text evidence="1">Belongs to the TRAFAC class TrmE-Era-EngA-EngB-Septin-like GTPase superfamily. AIG1/Toc34/Toc159-like paraseptin GTPase family. IAN subfamily.</text>
</comment>
<dbReference type="InterPro" id="IPR006703">
    <property type="entry name" value="G_AIG1"/>
</dbReference>
<dbReference type="Pfam" id="PF18078">
    <property type="entry name" value="Thioredoxin_11"/>
    <property type="match status" value="1"/>
</dbReference>
<feature type="domain" description="Fibronectin type-III" evidence="3">
    <location>
        <begin position="379"/>
        <end position="471"/>
    </location>
</feature>
<proteinExistence type="inferred from homology"/>
<dbReference type="PROSITE" id="PS50853">
    <property type="entry name" value="FN3"/>
    <property type="match status" value="1"/>
</dbReference>
<dbReference type="SUPFAM" id="SSF49265">
    <property type="entry name" value="Fibronectin type III"/>
    <property type="match status" value="1"/>
</dbReference>